<reference evidence="1 2" key="1">
    <citation type="journal article" date="2015" name="Parasit. Vectors">
        <title>Draft genome of the scabies mite.</title>
        <authorList>
            <person name="Rider S.D.Jr."/>
            <person name="Morgan M.S."/>
            <person name="Arlian L.G."/>
        </authorList>
    </citation>
    <scope>NUCLEOTIDE SEQUENCE [LARGE SCALE GENOMIC DNA]</scope>
    <source>
        <strain evidence="1">Arlian Lab</strain>
    </source>
</reference>
<protein>
    <submittedName>
        <fullName evidence="1">Uncharacterized protein</fullName>
    </submittedName>
</protein>
<proteinExistence type="predicted"/>
<dbReference type="VEuPathDB" id="VectorBase:SSCA005630"/>
<name>A0A131ZXR9_SARSC</name>
<gene>
    <name evidence="1" type="ORF">QR98_0019150</name>
</gene>
<organism evidence="1 2">
    <name type="scientific">Sarcoptes scabiei</name>
    <name type="common">Itch mite</name>
    <name type="synonym">Acarus scabiei</name>
    <dbReference type="NCBI Taxonomy" id="52283"/>
    <lineage>
        <taxon>Eukaryota</taxon>
        <taxon>Metazoa</taxon>
        <taxon>Ecdysozoa</taxon>
        <taxon>Arthropoda</taxon>
        <taxon>Chelicerata</taxon>
        <taxon>Arachnida</taxon>
        <taxon>Acari</taxon>
        <taxon>Acariformes</taxon>
        <taxon>Sarcoptiformes</taxon>
        <taxon>Astigmata</taxon>
        <taxon>Psoroptidia</taxon>
        <taxon>Sarcoptoidea</taxon>
        <taxon>Sarcoptidae</taxon>
        <taxon>Sarcoptinae</taxon>
        <taxon>Sarcoptes</taxon>
    </lineage>
</organism>
<dbReference type="Proteomes" id="UP000616769">
    <property type="component" value="Unassembled WGS sequence"/>
</dbReference>
<comment type="caution">
    <text evidence="1">The sequence shown here is derived from an EMBL/GenBank/DDBJ whole genome shotgun (WGS) entry which is preliminary data.</text>
</comment>
<accession>A0A131ZXR9</accession>
<evidence type="ECO:0000313" key="2">
    <source>
        <dbReference type="Proteomes" id="UP000616769"/>
    </source>
</evidence>
<dbReference type="EMBL" id="JXLN01005229">
    <property type="protein sequence ID" value="KPM03483.1"/>
    <property type="molecule type" value="Genomic_DNA"/>
</dbReference>
<evidence type="ECO:0000313" key="1">
    <source>
        <dbReference type="EMBL" id="KPM03483.1"/>
    </source>
</evidence>
<sequence length="125" mass="14661">MLDPSDGNFDAESSSVISSNDGIIQKRTKWQKMQNNLEDFWITKQILPKDADKKKVAKTTLRELIIYITFLVIITYITFSMMNPTMYYQTKIMSNLFLDQADSKGVTFRTATQMDHFWDLKFQKI</sequence>
<dbReference type="AlphaFoldDB" id="A0A131ZXR9"/>